<reference evidence="1 2" key="1">
    <citation type="submission" date="2020-08" db="EMBL/GenBank/DDBJ databases">
        <title>Genomic Encyclopedia of Type Strains, Phase IV (KMG-V): Genome sequencing to study the core and pangenomes of soil and plant-associated prokaryotes.</title>
        <authorList>
            <person name="Whitman W."/>
        </authorList>
    </citation>
    <scope>NUCLEOTIDE SEQUENCE [LARGE SCALE GENOMIC DNA]</scope>
    <source>
        <strain evidence="1 2">MP7CTX6</strain>
    </source>
</reference>
<name>A0A7W9DLY7_9SPHI</name>
<dbReference type="NCBIfam" id="NF042945">
    <property type="entry name" value="DUF4297_antiphage"/>
    <property type="match status" value="1"/>
</dbReference>
<accession>A0A7W9DLY7</accession>
<dbReference type="AlphaFoldDB" id="A0A7W9DLY7"/>
<proteinExistence type="predicted"/>
<dbReference type="EMBL" id="JACHCF010000014">
    <property type="protein sequence ID" value="MBB5623738.1"/>
    <property type="molecule type" value="Genomic_DNA"/>
</dbReference>
<evidence type="ECO:0000313" key="1">
    <source>
        <dbReference type="EMBL" id="MBB5623738.1"/>
    </source>
</evidence>
<organism evidence="1 2">
    <name type="scientific">Pedobacter cryoconitis</name>
    <dbReference type="NCBI Taxonomy" id="188932"/>
    <lineage>
        <taxon>Bacteria</taxon>
        <taxon>Pseudomonadati</taxon>
        <taxon>Bacteroidota</taxon>
        <taxon>Sphingobacteriia</taxon>
        <taxon>Sphingobacteriales</taxon>
        <taxon>Sphingobacteriaceae</taxon>
        <taxon>Pedobacter</taxon>
    </lineage>
</organism>
<dbReference type="Proteomes" id="UP000537718">
    <property type="component" value="Unassembled WGS sequence"/>
</dbReference>
<evidence type="ECO:0000313" key="2">
    <source>
        <dbReference type="Proteomes" id="UP000537718"/>
    </source>
</evidence>
<comment type="caution">
    <text evidence="1">The sequence shown here is derived from an EMBL/GenBank/DDBJ whole genome shotgun (WGS) entry which is preliminary data.</text>
</comment>
<protein>
    <submittedName>
        <fullName evidence="1">Uncharacterized protein</fullName>
    </submittedName>
</protein>
<gene>
    <name evidence="1" type="ORF">HDE69_004825</name>
</gene>
<dbReference type="RefSeq" id="WP_221270755.1">
    <property type="nucleotide sequence ID" value="NZ_JACHCF010000014.1"/>
</dbReference>
<sequence>MDRSATDAIKGYFYQFDYSILNLLTLVQPEEAIQIECIEDIDIHTADDTTAIQCKYYAKTEYNHSVIKEPIMYMLTHFAEVKAGRTPSIKYFLTGYYKSGQDKLQLPIDVDFLKDNFLTYTRTEEVNKVKAKVTHYHHIELGLDDNDLNLFINQLKIDLNGQEFDAQYNSIIKALKRVFNCSEFSAEYFFYNNALRIIKDLAIKPKASDRLITQRTFLDKIDKKTILFNEWFIQIKGLKAHLAALRKEYFTQLNISPFERFFILETDTAYCNNIDLIEVIHLIAKKWSKLTQRETSPFCPYVFLKGVTAEKLIEIKTQLLNEGILINDGHPFLGSDFNTTLILKPANFQNGIKLKVLSTVDNISDTLNVISKRKEVYQFYLTEPFFNTTSEQINHIKIQINKISEIKQII</sequence>